<accession>V2WNE9</accession>
<sequence>MHSTAKTTILSMEHICTDWKSPETFITDNGMHFKNKEVAEFCKNKGIKHHTTPAYAPWVNGLVKGTNHILLHVLARLCAPELGEDSEELKKIDKFDKLPAKWPDYLEEAIEALNNCILPLFKFTPKELLLGSVVNMPETPLETATAALMP</sequence>
<dbReference type="HOGENOM" id="CLU_156965_0_0_1"/>
<dbReference type="PROSITE" id="PS50994">
    <property type="entry name" value="INTEGRASE"/>
    <property type="match status" value="1"/>
</dbReference>
<evidence type="ECO:0000259" key="2">
    <source>
        <dbReference type="PROSITE" id="PS50994"/>
    </source>
</evidence>
<organism evidence="3 4">
    <name type="scientific">Moniliophthora roreri (strain MCA 2997)</name>
    <name type="common">Cocoa frosty pod rot fungus</name>
    <name type="synonym">Crinipellis roreri</name>
    <dbReference type="NCBI Taxonomy" id="1381753"/>
    <lineage>
        <taxon>Eukaryota</taxon>
        <taxon>Fungi</taxon>
        <taxon>Dikarya</taxon>
        <taxon>Basidiomycota</taxon>
        <taxon>Agaricomycotina</taxon>
        <taxon>Agaricomycetes</taxon>
        <taxon>Agaricomycetidae</taxon>
        <taxon>Agaricales</taxon>
        <taxon>Marasmiineae</taxon>
        <taxon>Marasmiaceae</taxon>
        <taxon>Moniliophthora</taxon>
    </lineage>
</organism>
<reference evidence="3 4" key="1">
    <citation type="journal article" date="2014" name="BMC Genomics">
        <title>Genome and secretome analysis of the hemibiotrophic fungal pathogen, Moniliophthora roreri, which causes frosty pod rot disease of cacao: mechanisms of the biotrophic and necrotrophic phases.</title>
        <authorList>
            <person name="Meinhardt L.W."/>
            <person name="Costa G.G.L."/>
            <person name="Thomazella D.P.T."/>
            <person name="Teixeira P.J.P.L."/>
            <person name="Carazzolle M.F."/>
            <person name="Schuster S.C."/>
            <person name="Carlson J.E."/>
            <person name="Guiltinan M.J."/>
            <person name="Mieczkowski P."/>
            <person name="Farmer A."/>
            <person name="Ramaraj T."/>
            <person name="Crozier J."/>
            <person name="Davis R.E."/>
            <person name="Shao J."/>
            <person name="Melnick R.L."/>
            <person name="Pereira G.A.G."/>
            <person name="Bailey B.A."/>
        </authorList>
    </citation>
    <scope>NUCLEOTIDE SEQUENCE [LARGE SCALE GENOMIC DNA]</scope>
    <source>
        <strain evidence="3 4">MCA 2997</strain>
    </source>
</reference>
<dbReference type="Proteomes" id="UP000017559">
    <property type="component" value="Unassembled WGS sequence"/>
</dbReference>
<dbReference type="KEGG" id="mrr:Moror_14764"/>
<dbReference type="GO" id="GO:0003723">
    <property type="term" value="F:RNA binding"/>
    <property type="evidence" value="ECO:0007669"/>
    <property type="project" value="UniProtKB-KW"/>
</dbReference>
<proteinExistence type="predicted"/>
<dbReference type="Gene3D" id="3.30.420.10">
    <property type="entry name" value="Ribonuclease H-like superfamily/Ribonuclease H"/>
    <property type="match status" value="1"/>
</dbReference>
<comment type="caution">
    <text evidence="3">The sequence shown here is derived from an EMBL/GenBank/DDBJ whole genome shotgun (WGS) entry which is preliminary data.</text>
</comment>
<dbReference type="EMBL" id="AWSO01000654">
    <property type="protein sequence ID" value="ESK88378.1"/>
    <property type="molecule type" value="Genomic_DNA"/>
</dbReference>
<dbReference type="AlphaFoldDB" id="V2WNE9"/>
<dbReference type="GO" id="GO:0015074">
    <property type="term" value="P:DNA integration"/>
    <property type="evidence" value="ECO:0007669"/>
    <property type="project" value="InterPro"/>
</dbReference>
<dbReference type="OrthoDB" id="3237746at2759"/>
<gene>
    <name evidence="3" type="ORF">Moror_14764</name>
</gene>
<name>V2WNE9_MONRO</name>
<protein>
    <submittedName>
        <fullName evidence="3">Retrotransposon tca3 polyprotein</fullName>
    </submittedName>
</protein>
<keyword evidence="4" id="KW-1185">Reference proteome</keyword>
<evidence type="ECO:0000256" key="1">
    <source>
        <dbReference type="ARBA" id="ARBA00022884"/>
    </source>
</evidence>
<dbReference type="InterPro" id="IPR036397">
    <property type="entry name" value="RNaseH_sf"/>
</dbReference>
<dbReference type="SUPFAM" id="SSF53098">
    <property type="entry name" value="Ribonuclease H-like"/>
    <property type="match status" value="1"/>
</dbReference>
<evidence type="ECO:0000313" key="4">
    <source>
        <dbReference type="Proteomes" id="UP000017559"/>
    </source>
</evidence>
<dbReference type="GO" id="GO:0005634">
    <property type="term" value="C:nucleus"/>
    <property type="evidence" value="ECO:0007669"/>
    <property type="project" value="UniProtKB-ARBA"/>
</dbReference>
<keyword evidence="1" id="KW-0694">RNA-binding</keyword>
<feature type="domain" description="Integrase catalytic" evidence="2">
    <location>
        <begin position="1"/>
        <end position="133"/>
    </location>
</feature>
<evidence type="ECO:0000313" key="3">
    <source>
        <dbReference type="EMBL" id="ESK88378.1"/>
    </source>
</evidence>
<dbReference type="InterPro" id="IPR001584">
    <property type="entry name" value="Integrase_cat-core"/>
</dbReference>
<dbReference type="InterPro" id="IPR012337">
    <property type="entry name" value="RNaseH-like_sf"/>
</dbReference>